<dbReference type="EMBL" id="CP054929">
    <property type="protein sequence ID" value="QKW53938.1"/>
    <property type="molecule type" value="Genomic_DNA"/>
</dbReference>
<dbReference type="SUPFAM" id="SSF51182">
    <property type="entry name" value="RmlC-like cupins"/>
    <property type="match status" value="1"/>
</dbReference>
<dbReference type="Proteomes" id="UP000509303">
    <property type="component" value="Chromosome"/>
</dbReference>
<reference evidence="4 5" key="1">
    <citation type="submission" date="2020-06" db="EMBL/GenBank/DDBJ databases">
        <title>Genome mining for natural products.</title>
        <authorList>
            <person name="Zhang B."/>
            <person name="Shi J."/>
            <person name="Ge H."/>
        </authorList>
    </citation>
    <scope>NUCLEOTIDE SEQUENCE [LARGE SCALE GENOMIC DNA]</scope>
    <source>
        <strain evidence="4 5">NA00687</strain>
    </source>
</reference>
<feature type="domain" description="Cupin type-2" evidence="3">
    <location>
        <begin position="90"/>
        <end position="156"/>
    </location>
</feature>
<evidence type="ECO:0000313" key="5">
    <source>
        <dbReference type="Proteomes" id="UP000509303"/>
    </source>
</evidence>
<dbReference type="FunFam" id="2.60.120.10:FF:000274">
    <property type="entry name" value="Gentisate 1,2-dioxygenase"/>
    <property type="match status" value="1"/>
</dbReference>
<proteinExistence type="predicted"/>
<dbReference type="PANTHER" id="PTHR41517">
    <property type="entry name" value="1,2-DIOXYGENASE PROTEIN-RELATED"/>
    <property type="match status" value="1"/>
</dbReference>
<dbReference type="InterPro" id="IPR047183">
    <property type="entry name" value="GDO-like"/>
</dbReference>
<evidence type="ECO:0000259" key="3">
    <source>
        <dbReference type="Pfam" id="PF07883"/>
    </source>
</evidence>
<dbReference type="RefSeq" id="WP_176165642.1">
    <property type="nucleotide sequence ID" value="NZ_CP054929.1"/>
</dbReference>
<sequence length="358" mass="38761">MTPEEQRLYQDFERAGLVPLWTVREGLMPATPTPRAVPHLWHWARLHPLAARAGGLVPVGRGGERRAIALANPGLAGQPFATPTLWAAIQYLGPREVAPPHRHSQSAFRFVLEGEGVWTVVDGDPVAMRRGDLLLTPGMCFHAHHNPRSTPMTWLDGLDIPFVHHVDAGFFEYGPDGLDDRSTPERSRAERLWAHPGLRPLGVPEPAHSPLIAYRWEHTDAALTAQLDLAAGVEPGHAAVRFTNPATGGDALATIRLEAHRFAAGARGAPTREAGSSVWQVFAGSGTLTLDGRRHPVERGDLVAVPSWTELAIEAFDSREPGEAGAGLDLFRFSDAPVLERLGLARAAPPSPHPGARR</sequence>
<name>A0A7H8NKG7_9ACTN</name>
<dbReference type="Pfam" id="PF07883">
    <property type="entry name" value="Cupin_2"/>
    <property type="match status" value="1"/>
</dbReference>
<dbReference type="InterPro" id="IPR014710">
    <property type="entry name" value="RmlC-like_jellyroll"/>
</dbReference>
<dbReference type="CDD" id="cd06992">
    <property type="entry name" value="cupin_GDO-like_C"/>
    <property type="match status" value="1"/>
</dbReference>
<evidence type="ECO:0000256" key="1">
    <source>
        <dbReference type="ARBA" id="ARBA00022964"/>
    </source>
</evidence>
<dbReference type="InterPro" id="IPR013096">
    <property type="entry name" value="Cupin_2"/>
</dbReference>
<evidence type="ECO:0000256" key="2">
    <source>
        <dbReference type="ARBA" id="ARBA00023002"/>
    </source>
</evidence>
<dbReference type="CDD" id="cd02216">
    <property type="entry name" value="cupin_GDO-like_N"/>
    <property type="match status" value="1"/>
</dbReference>
<protein>
    <submittedName>
        <fullName evidence="4">Cupin domain-containing protein</fullName>
    </submittedName>
</protein>
<dbReference type="InterPro" id="IPR011051">
    <property type="entry name" value="RmlC_Cupin_sf"/>
</dbReference>
<dbReference type="AlphaFoldDB" id="A0A7H8NKG7"/>
<dbReference type="PANTHER" id="PTHR41517:SF1">
    <property type="entry name" value="CUPIN"/>
    <property type="match status" value="1"/>
</dbReference>
<accession>A0A7H8NKG7</accession>
<evidence type="ECO:0000313" key="4">
    <source>
        <dbReference type="EMBL" id="QKW53938.1"/>
    </source>
</evidence>
<keyword evidence="5" id="KW-1185">Reference proteome</keyword>
<dbReference type="Gene3D" id="2.60.120.10">
    <property type="entry name" value="Jelly Rolls"/>
    <property type="match status" value="1"/>
</dbReference>
<organism evidence="4 5">
    <name type="scientific">Streptomyces buecherae</name>
    <dbReference type="NCBI Taxonomy" id="2763006"/>
    <lineage>
        <taxon>Bacteria</taxon>
        <taxon>Bacillati</taxon>
        <taxon>Actinomycetota</taxon>
        <taxon>Actinomycetes</taxon>
        <taxon>Kitasatosporales</taxon>
        <taxon>Streptomycetaceae</taxon>
        <taxon>Streptomyces</taxon>
    </lineage>
</organism>
<gene>
    <name evidence="4" type="ORF">HUT08_35205</name>
</gene>
<dbReference type="GO" id="GO:0016702">
    <property type="term" value="F:oxidoreductase activity, acting on single donors with incorporation of molecular oxygen, incorporation of two atoms of oxygen"/>
    <property type="evidence" value="ECO:0007669"/>
    <property type="project" value="UniProtKB-ARBA"/>
</dbReference>
<keyword evidence="2" id="KW-0560">Oxidoreductase</keyword>
<keyword evidence="1" id="KW-0223">Dioxygenase</keyword>